<feature type="region of interest" description="Disordered" evidence="1">
    <location>
        <begin position="617"/>
        <end position="651"/>
    </location>
</feature>
<reference evidence="2 3" key="1">
    <citation type="submission" date="2021-03" db="EMBL/GenBank/DDBJ databases">
        <title>Human Oral Microbial Genomes.</title>
        <authorList>
            <person name="Johnston C.D."/>
            <person name="Chen T."/>
            <person name="Dewhirst F.E."/>
        </authorList>
    </citation>
    <scope>NUCLEOTIDE SEQUENCE [LARGE SCALE GENOMIC DNA]</scope>
    <source>
        <strain evidence="2 3">DSMZ 100122</strain>
    </source>
</reference>
<dbReference type="Gene3D" id="2.160.20.10">
    <property type="entry name" value="Single-stranded right-handed beta-helix, Pectin lyase-like"/>
    <property type="match status" value="2"/>
</dbReference>
<gene>
    <name evidence="2" type="ORF">J5A65_14025</name>
</gene>
<evidence type="ECO:0000256" key="1">
    <source>
        <dbReference type="SAM" id="MobiDB-lite"/>
    </source>
</evidence>
<evidence type="ECO:0000313" key="2">
    <source>
        <dbReference type="EMBL" id="QUC08008.1"/>
    </source>
</evidence>
<proteinExistence type="predicted"/>
<name>A0ABX7Y5J1_9ACTN</name>
<dbReference type="Proteomes" id="UP000678513">
    <property type="component" value="Chromosome"/>
</dbReference>
<accession>A0ABX7Y5J1</accession>
<dbReference type="EMBL" id="CP072384">
    <property type="protein sequence ID" value="QUC08008.1"/>
    <property type="molecule type" value="Genomic_DNA"/>
</dbReference>
<evidence type="ECO:0000313" key="3">
    <source>
        <dbReference type="Proteomes" id="UP000678513"/>
    </source>
</evidence>
<dbReference type="SMART" id="SM00710">
    <property type="entry name" value="PbH1"/>
    <property type="match status" value="4"/>
</dbReference>
<organism evidence="2 3">
    <name type="scientific">Arachnia rubra</name>
    <dbReference type="NCBI Taxonomy" id="1547448"/>
    <lineage>
        <taxon>Bacteria</taxon>
        <taxon>Bacillati</taxon>
        <taxon>Actinomycetota</taxon>
        <taxon>Actinomycetes</taxon>
        <taxon>Propionibacteriales</taxon>
        <taxon>Propionibacteriaceae</taxon>
        <taxon>Arachnia</taxon>
    </lineage>
</organism>
<dbReference type="InterPro" id="IPR006626">
    <property type="entry name" value="PbH1"/>
</dbReference>
<dbReference type="InterPro" id="IPR011050">
    <property type="entry name" value="Pectin_lyase_fold/virulence"/>
</dbReference>
<protein>
    <submittedName>
        <fullName evidence="2">Right-handed parallel beta-helix repeat-containing protein</fullName>
    </submittedName>
</protein>
<dbReference type="InterPro" id="IPR012334">
    <property type="entry name" value="Pectin_lyas_fold"/>
</dbReference>
<dbReference type="SUPFAM" id="SSF51126">
    <property type="entry name" value="Pectin lyase-like"/>
    <property type="match status" value="1"/>
</dbReference>
<keyword evidence="3" id="KW-1185">Reference proteome</keyword>
<sequence length="664" mass="71787">MVHAVPEAQAADRLNSVYQFKDTNYPVPDSNVLWVATDGSDSNPGTEAAPLRNIGDAVKKASDGYTIVVKSGVYREAHFFVNKPNLTIQAAPHAEVWLKGSDVVEGSQWAKDGKAWKTTGKFNNMCHVCTVNVDPSVEGLAAYPEQVFINDKPLRQVASKEEVTEGTFFVEDKTPTTAKDPKNNKAGLNYGAEDEITYYVGSDPTAGTTEISERPRAFTSVGANFAWKGINVSQYAPVQEWGFDSVKYPGLNGTSAASVNQANSVVQDSIFAQSSTIGLNLDQAEGTRVVGNTFIDNGANGAGANKAHGSSYEGNTFTNNNAAGFEARGTVCKAFCTVSDIKVTHIENFSFRDNIVDYSQLGRDSSDAANAKEYRAPSFWCDEGCINTTVTGNFFTNVPHAIFYEVSGSGVIASNIIEGSGKGIGISSSNDVKVYNNSISRTFQPFELFEDTRINGCNSFSDGKCNSPEKWSMSKKLPWDLKNIEMYNNIISSRAWVSNDGSEPYYAYPVRTTGATNQDGTVVTTNDMFKGFDYNAYYRSSQQNEPGLFTWDYPGGNPIDQVYKSAAEISKDSRVSSSIDGRDANSLDTFGSRQENPYFVSEAGNNNDYKKSDYTIKAGSPAENSGKPLPEDVAKAIDPSGQSVKAGTPVNRGALLNPMMKAGG</sequence>
<dbReference type="RefSeq" id="WP_212323408.1">
    <property type="nucleotide sequence ID" value="NZ_AP024463.1"/>
</dbReference>